<dbReference type="EMBL" id="MK522034">
    <property type="protein sequence ID" value="QOR60116.1"/>
    <property type="molecule type" value="Genomic_DNA"/>
</dbReference>
<reference evidence="1" key="1">
    <citation type="submission" date="2019-02" db="EMBL/GenBank/DDBJ databases">
        <authorList>
            <person name="Bachy C."/>
            <person name="Yung C.-M."/>
            <person name="Roux S."/>
            <person name="Sullivan M.B."/>
            <person name="Worden A.Z."/>
        </authorList>
    </citation>
    <scope>NUCLEOTIDE SEQUENCE</scope>
    <source>
        <strain evidence="1">BII-V1</strain>
    </source>
</reference>
<name>A0A7S6NXM7_9PHYC</name>
<protein>
    <submittedName>
        <fullName evidence="1">Uncharacterized protein</fullName>
    </submittedName>
</protein>
<sequence length="193" mass="22631">MKQNGKGGEKTNKWGKVFENETSDFENGEIISINGFDYVYIDQNNSIAYLEQFKGEKEYVKKLKPDGLFRRLCDNYIHIIEKKHQLGSGTTDEKIGLGSHKLKQYSKRYPNADFRFSYMLNECFWNSLRYEDTYEIMSEEGIGFFFVGGENAAMRKTTLTNNAKKKIVYFPARYEANWKPIFEHIHVRAPPLF</sequence>
<organism evidence="1">
    <name type="scientific">Bathycoccus sp. RCC716 virus 1</name>
    <dbReference type="NCBI Taxonomy" id="2530038"/>
    <lineage>
        <taxon>Viruses</taxon>
        <taxon>Varidnaviria</taxon>
        <taxon>Bamfordvirae</taxon>
        <taxon>Nucleocytoviricota</taxon>
        <taxon>Megaviricetes</taxon>
        <taxon>Algavirales</taxon>
        <taxon>Phycodnaviridae</taxon>
        <taxon>Prasinovirus</taxon>
    </lineage>
</organism>
<proteinExistence type="predicted"/>
<accession>A0A7S6NXM7</accession>
<evidence type="ECO:0000313" key="1">
    <source>
        <dbReference type="EMBL" id="QOR60116.1"/>
    </source>
</evidence>